<evidence type="ECO:0000259" key="7">
    <source>
        <dbReference type="PROSITE" id="PS50011"/>
    </source>
</evidence>
<feature type="domain" description="Protein kinase" evidence="7">
    <location>
        <begin position="12"/>
        <end position="177"/>
    </location>
</feature>
<accession>A0A5J4W5S6</accession>
<evidence type="ECO:0000256" key="1">
    <source>
        <dbReference type="ARBA" id="ARBA00022679"/>
    </source>
</evidence>
<evidence type="ECO:0000313" key="8">
    <source>
        <dbReference type="EMBL" id="KAA6390022.1"/>
    </source>
</evidence>
<evidence type="ECO:0000256" key="5">
    <source>
        <dbReference type="PROSITE-ProRule" id="PRU10141"/>
    </source>
</evidence>
<evidence type="ECO:0000256" key="3">
    <source>
        <dbReference type="ARBA" id="ARBA00022777"/>
    </source>
</evidence>
<comment type="similarity">
    <text evidence="6">Belongs to the protein kinase superfamily.</text>
</comment>
<dbReference type="InterPro" id="IPR008271">
    <property type="entry name" value="Ser/Thr_kinase_AS"/>
</dbReference>
<dbReference type="GO" id="GO:0004674">
    <property type="term" value="F:protein serine/threonine kinase activity"/>
    <property type="evidence" value="ECO:0007669"/>
    <property type="project" value="UniProtKB-KW"/>
</dbReference>
<keyword evidence="1" id="KW-0808">Transferase</keyword>
<dbReference type="InterPro" id="IPR017441">
    <property type="entry name" value="Protein_kinase_ATP_BS"/>
</dbReference>
<keyword evidence="6" id="KW-0723">Serine/threonine-protein kinase</keyword>
<dbReference type="PROSITE" id="PS00108">
    <property type="entry name" value="PROTEIN_KINASE_ST"/>
    <property type="match status" value="1"/>
</dbReference>
<protein>
    <recommendedName>
        <fullName evidence="7">Protein kinase domain-containing protein</fullName>
    </recommendedName>
</protein>
<dbReference type="Gene3D" id="1.10.510.10">
    <property type="entry name" value="Transferase(Phosphotransferase) domain 1"/>
    <property type="match status" value="1"/>
</dbReference>
<dbReference type="InterPro" id="IPR011009">
    <property type="entry name" value="Kinase-like_dom_sf"/>
</dbReference>
<comment type="caution">
    <text evidence="8">The sequence shown here is derived from an EMBL/GenBank/DDBJ whole genome shotgun (WGS) entry which is preliminary data.</text>
</comment>
<dbReference type="PROSITE" id="PS50011">
    <property type="entry name" value="PROTEIN_KINASE_DOM"/>
    <property type="match status" value="1"/>
</dbReference>
<gene>
    <name evidence="8" type="ORF">EZS28_014452</name>
</gene>
<keyword evidence="4 5" id="KW-0067">ATP-binding</keyword>
<evidence type="ECO:0000256" key="6">
    <source>
        <dbReference type="RuleBase" id="RU000304"/>
    </source>
</evidence>
<dbReference type="AlphaFoldDB" id="A0A5J4W5S6"/>
<dbReference type="Proteomes" id="UP000324800">
    <property type="component" value="Unassembled WGS sequence"/>
</dbReference>
<dbReference type="InterPro" id="IPR000719">
    <property type="entry name" value="Prot_kinase_dom"/>
</dbReference>
<dbReference type="Pfam" id="PF00069">
    <property type="entry name" value="Pkinase"/>
    <property type="match status" value="1"/>
</dbReference>
<sequence length="177" mass="19699">MEDLKLLSENNIEAIKTLGQGAYGRVYLSFHKELGLIAAKVLRLEKFDEREWDAAGVLHKPEFLCPFIMKYLLAKKFQSDVVILMEYANSKSLETIVKDKVHNLTSGSYRALAKQILEGMRVVHSSGLIHRDIKAENIMLHSANGSTKIKIADFGLAKIAQQAQLLVTACGTPLNMA</sequence>
<dbReference type="PROSITE" id="PS00107">
    <property type="entry name" value="PROTEIN_KINASE_ATP"/>
    <property type="match status" value="1"/>
</dbReference>
<dbReference type="InterPro" id="IPR050538">
    <property type="entry name" value="MAP_kinase_kinase_kinase"/>
</dbReference>
<feature type="binding site" evidence="5">
    <location>
        <position position="40"/>
    </location>
    <ligand>
        <name>ATP</name>
        <dbReference type="ChEBI" id="CHEBI:30616"/>
    </ligand>
</feature>
<evidence type="ECO:0000313" key="9">
    <source>
        <dbReference type="Proteomes" id="UP000324800"/>
    </source>
</evidence>
<dbReference type="PANTHER" id="PTHR48016:SF56">
    <property type="entry name" value="MAPKK KINASE"/>
    <property type="match status" value="1"/>
</dbReference>
<dbReference type="EMBL" id="SNRW01003374">
    <property type="protein sequence ID" value="KAA6390022.1"/>
    <property type="molecule type" value="Genomic_DNA"/>
</dbReference>
<dbReference type="GO" id="GO:0005524">
    <property type="term" value="F:ATP binding"/>
    <property type="evidence" value="ECO:0007669"/>
    <property type="project" value="UniProtKB-UniRule"/>
</dbReference>
<dbReference type="OrthoDB" id="10261027at2759"/>
<dbReference type="CDD" id="cd00180">
    <property type="entry name" value="PKc"/>
    <property type="match status" value="1"/>
</dbReference>
<keyword evidence="2 5" id="KW-0547">Nucleotide-binding</keyword>
<proteinExistence type="inferred from homology"/>
<dbReference type="PANTHER" id="PTHR48016">
    <property type="entry name" value="MAP KINASE KINASE KINASE SSK2-RELATED-RELATED"/>
    <property type="match status" value="1"/>
</dbReference>
<evidence type="ECO:0000256" key="4">
    <source>
        <dbReference type="ARBA" id="ARBA00022840"/>
    </source>
</evidence>
<organism evidence="8 9">
    <name type="scientific">Streblomastix strix</name>
    <dbReference type="NCBI Taxonomy" id="222440"/>
    <lineage>
        <taxon>Eukaryota</taxon>
        <taxon>Metamonada</taxon>
        <taxon>Preaxostyla</taxon>
        <taxon>Oxymonadida</taxon>
        <taxon>Streblomastigidae</taxon>
        <taxon>Streblomastix</taxon>
    </lineage>
</organism>
<evidence type="ECO:0000256" key="2">
    <source>
        <dbReference type="ARBA" id="ARBA00022741"/>
    </source>
</evidence>
<reference evidence="8 9" key="1">
    <citation type="submission" date="2019-03" db="EMBL/GenBank/DDBJ databases">
        <title>Single cell metagenomics reveals metabolic interactions within the superorganism composed of flagellate Streblomastix strix and complex community of Bacteroidetes bacteria on its surface.</title>
        <authorList>
            <person name="Treitli S.C."/>
            <person name="Kolisko M."/>
            <person name="Husnik F."/>
            <person name="Keeling P."/>
            <person name="Hampl V."/>
        </authorList>
    </citation>
    <scope>NUCLEOTIDE SEQUENCE [LARGE SCALE GENOMIC DNA]</scope>
    <source>
        <strain evidence="8">ST1C</strain>
    </source>
</reference>
<keyword evidence="3" id="KW-0418">Kinase</keyword>
<name>A0A5J4W5S6_9EUKA</name>
<dbReference type="SUPFAM" id="SSF56112">
    <property type="entry name" value="Protein kinase-like (PK-like)"/>
    <property type="match status" value="1"/>
</dbReference>
<dbReference type="SMART" id="SM00220">
    <property type="entry name" value="S_TKc"/>
    <property type="match status" value="1"/>
</dbReference>